<dbReference type="AlphaFoldDB" id="A0A544VZ45"/>
<dbReference type="Proteomes" id="UP000315759">
    <property type="component" value="Unassembled WGS sequence"/>
</dbReference>
<gene>
    <name evidence="1" type="ORF">D8S82_17770</name>
</gene>
<evidence type="ECO:0000313" key="1">
    <source>
        <dbReference type="EMBL" id="TQR85262.1"/>
    </source>
</evidence>
<proteinExistence type="predicted"/>
<dbReference type="RefSeq" id="WP_142553349.1">
    <property type="nucleotide sequence ID" value="NZ_VIFX01000022.1"/>
</dbReference>
<dbReference type="EMBL" id="VIFX01000022">
    <property type="protein sequence ID" value="TQR85262.1"/>
    <property type="molecule type" value="Genomic_DNA"/>
</dbReference>
<sequence length="190" mass="21640">MEIRWQQDHTDRLRAVRVGWDGAEVGAPCFPPDWESDPDDVHILRIATEHGTCPPGSYPYRRPPEDCEYSLFVEALGDESAFDFTDRHRRLLAMMSWTLSDPYDDEDIPGADPKRPYGDFTFYQLEMALHLGLIPAQKPADHDPMTPEIVAAMTSLHGEMQPALQVFLERFEIPNGQVFTGHDWGGWEPA</sequence>
<name>A0A544VZ45_9MYCO</name>
<protein>
    <submittedName>
        <fullName evidence="1">Uncharacterized protein</fullName>
    </submittedName>
</protein>
<keyword evidence="2" id="KW-1185">Reference proteome</keyword>
<reference evidence="1 2" key="1">
    <citation type="submission" date="2018-10" db="EMBL/GenBank/DDBJ databases">
        <title>Draft genome of Mycobacterium hodleri strain B.</title>
        <authorList>
            <person name="Amande T.J."/>
            <person name="Mcgenity T.J."/>
        </authorList>
    </citation>
    <scope>NUCLEOTIDE SEQUENCE [LARGE SCALE GENOMIC DNA]</scope>
    <source>
        <strain evidence="1 2">B</strain>
    </source>
</reference>
<organism evidence="1 2">
    <name type="scientific">Mycolicibacterium hodleri</name>
    <dbReference type="NCBI Taxonomy" id="49897"/>
    <lineage>
        <taxon>Bacteria</taxon>
        <taxon>Bacillati</taxon>
        <taxon>Actinomycetota</taxon>
        <taxon>Actinomycetes</taxon>
        <taxon>Mycobacteriales</taxon>
        <taxon>Mycobacteriaceae</taxon>
        <taxon>Mycolicibacterium</taxon>
    </lineage>
</organism>
<comment type="caution">
    <text evidence="1">The sequence shown here is derived from an EMBL/GenBank/DDBJ whole genome shotgun (WGS) entry which is preliminary data.</text>
</comment>
<evidence type="ECO:0000313" key="2">
    <source>
        <dbReference type="Proteomes" id="UP000315759"/>
    </source>
</evidence>
<accession>A0A544VZ45</accession>